<evidence type="ECO:0000256" key="1">
    <source>
        <dbReference type="SAM" id="Phobius"/>
    </source>
</evidence>
<dbReference type="AlphaFoldDB" id="A0A815CX34"/>
<evidence type="ECO:0000313" key="3">
    <source>
        <dbReference type="Proteomes" id="UP000663852"/>
    </source>
</evidence>
<dbReference type="Proteomes" id="UP000663852">
    <property type="component" value="Unassembled WGS sequence"/>
</dbReference>
<feature type="transmembrane region" description="Helical" evidence="1">
    <location>
        <begin position="63"/>
        <end position="82"/>
    </location>
</feature>
<dbReference type="EMBL" id="CAJNOJ010000207">
    <property type="protein sequence ID" value="CAF1290192.1"/>
    <property type="molecule type" value="Genomic_DNA"/>
</dbReference>
<sequence length="86" mass="10158">MCLLQNMRRCFYSLLMHSYSAFISLSYLFPWNTLHLFRLVFGTYLNDIGLQTTSLWHRLFNKVLNGIILLGDLCIYDIFGFLEPTL</sequence>
<name>A0A815CX34_ADIRI</name>
<protein>
    <submittedName>
        <fullName evidence="2">Uncharacterized protein</fullName>
    </submittedName>
</protein>
<proteinExistence type="predicted"/>
<keyword evidence="1" id="KW-1133">Transmembrane helix</keyword>
<gene>
    <name evidence="2" type="ORF">EDS130_LOCUS30041</name>
</gene>
<keyword evidence="1" id="KW-0812">Transmembrane</keyword>
<organism evidence="2 3">
    <name type="scientific">Adineta ricciae</name>
    <name type="common">Rotifer</name>
    <dbReference type="NCBI Taxonomy" id="249248"/>
    <lineage>
        <taxon>Eukaryota</taxon>
        <taxon>Metazoa</taxon>
        <taxon>Spiralia</taxon>
        <taxon>Gnathifera</taxon>
        <taxon>Rotifera</taxon>
        <taxon>Eurotatoria</taxon>
        <taxon>Bdelloidea</taxon>
        <taxon>Adinetida</taxon>
        <taxon>Adinetidae</taxon>
        <taxon>Adineta</taxon>
    </lineage>
</organism>
<keyword evidence="1" id="KW-0472">Membrane</keyword>
<comment type="caution">
    <text evidence="2">The sequence shown here is derived from an EMBL/GenBank/DDBJ whole genome shotgun (WGS) entry which is preliminary data.</text>
</comment>
<accession>A0A815CX34</accession>
<evidence type="ECO:0000313" key="2">
    <source>
        <dbReference type="EMBL" id="CAF1290192.1"/>
    </source>
</evidence>
<reference evidence="2" key="1">
    <citation type="submission" date="2021-02" db="EMBL/GenBank/DDBJ databases">
        <authorList>
            <person name="Nowell W R."/>
        </authorList>
    </citation>
    <scope>NUCLEOTIDE SEQUENCE</scope>
</reference>